<dbReference type="EMBL" id="BAVZ01000004">
    <property type="protein sequence ID" value="GAF07886.1"/>
    <property type="molecule type" value="Genomic_DNA"/>
</dbReference>
<dbReference type="Pfam" id="PF02894">
    <property type="entry name" value="GFO_IDH_MocA_C"/>
    <property type="match status" value="1"/>
</dbReference>
<comment type="similarity">
    <text evidence="1">Belongs to the Gfo/Idh/MocA family.</text>
</comment>
<evidence type="ECO:0000256" key="1">
    <source>
        <dbReference type="ARBA" id="ARBA00010928"/>
    </source>
</evidence>
<gene>
    <name evidence="3" type="ORF">JCM16418_1919</name>
</gene>
<dbReference type="eggNOG" id="COG0673">
    <property type="taxonomic scope" value="Bacteria"/>
</dbReference>
<organism evidence="3 4">
    <name type="scientific">Paenibacillus pini JCM 16418</name>
    <dbReference type="NCBI Taxonomy" id="1236976"/>
    <lineage>
        <taxon>Bacteria</taxon>
        <taxon>Bacillati</taxon>
        <taxon>Bacillota</taxon>
        <taxon>Bacilli</taxon>
        <taxon>Bacillales</taxon>
        <taxon>Paenibacillaceae</taxon>
        <taxon>Paenibacillus</taxon>
    </lineage>
</organism>
<feature type="domain" description="Gfo/Idh/MocA-like oxidoreductase C-terminal" evidence="2">
    <location>
        <begin position="6"/>
        <end position="81"/>
    </location>
</feature>
<evidence type="ECO:0000313" key="3">
    <source>
        <dbReference type="EMBL" id="GAF07886.1"/>
    </source>
</evidence>
<sequence length="82" mass="8884">MPLAFGWKHDKEDPQLIVHTAAGQRAERLGVISSFGLEADAFAAAVLDGEDLLYPSEDAVLNMKVIDACLQSARTSSRIEII</sequence>
<keyword evidence="4" id="KW-1185">Reference proteome</keyword>
<dbReference type="Gene3D" id="3.30.360.10">
    <property type="entry name" value="Dihydrodipicolinate Reductase, domain 2"/>
    <property type="match status" value="1"/>
</dbReference>
<dbReference type="STRING" id="1236976.JCM16418_1919"/>
<comment type="caution">
    <text evidence="3">The sequence shown here is derived from an EMBL/GenBank/DDBJ whole genome shotgun (WGS) entry which is preliminary data.</text>
</comment>
<protein>
    <recommendedName>
        <fullName evidence="2">Gfo/Idh/MocA-like oxidoreductase C-terminal domain-containing protein</fullName>
    </recommendedName>
</protein>
<proteinExistence type="inferred from homology"/>
<evidence type="ECO:0000313" key="4">
    <source>
        <dbReference type="Proteomes" id="UP000019364"/>
    </source>
</evidence>
<dbReference type="Proteomes" id="UP000019364">
    <property type="component" value="Unassembled WGS sequence"/>
</dbReference>
<reference evidence="3 4" key="1">
    <citation type="journal article" date="2014" name="Genome Announc.">
        <title>Draft Genome Sequence of Paenibacillus pini JCM 16418T, Isolated from the Rhizosphere of Pine Tree.</title>
        <authorList>
            <person name="Yuki M."/>
            <person name="Oshima K."/>
            <person name="Suda W."/>
            <person name="Oshida Y."/>
            <person name="Kitamura K."/>
            <person name="Iida Y."/>
            <person name="Hattori M."/>
            <person name="Ohkuma M."/>
        </authorList>
    </citation>
    <scope>NUCLEOTIDE SEQUENCE [LARGE SCALE GENOMIC DNA]</scope>
    <source>
        <strain evidence="3 4">JCM 16418</strain>
    </source>
</reference>
<name>W7YTD5_9BACL</name>
<evidence type="ECO:0000259" key="2">
    <source>
        <dbReference type="Pfam" id="PF02894"/>
    </source>
</evidence>
<dbReference type="InterPro" id="IPR004104">
    <property type="entry name" value="Gfo/Idh/MocA-like_OxRdtase_C"/>
</dbReference>
<accession>W7YTD5</accession>
<dbReference type="AlphaFoldDB" id="W7YTD5"/>